<dbReference type="SUPFAM" id="SSF53335">
    <property type="entry name" value="S-adenosyl-L-methionine-dependent methyltransferases"/>
    <property type="match status" value="1"/>
</dbReference>
<dbReference type="InterPro" id="IPR029063">
    <property type="entry name" value="SAM-dependent_MTases_sf"/>
</dbReference>
<comment type="caution">
    <text evidence="9">The sequence shown here is derived from an EMBL/GenBank/DDBJ whole genome shotgun (WGS) entry which is preliminary data.</text>
</comment>
<dbReference type="InterPro" id="IPR050447">
    <property type="entry name" value="Erg6_SMT_methyltransf"/>
</dbReference>
<feature type="region of interest" description="Disordered" evidence="7">
    <location>
        <begin position="349"/>
        <end position="370"/>
    </location>
</feature>
<evidence type="ECO:0000256" key="1">
    <source>
        <dbReference type="ARBA" id="ARBA00004913"/>
    </source>
</evidence>
<feature type="region of interest" description="SAM motif I" evidence="6">
    <location>
        <begin position="132"/>
        <end position="141"/>
    </location>
</feature>
<sequence length="370" mass="42134">MAKVQCHCNQLTRPARRRQVCAHASALQQLSSPSPQLLGVVVALAALAIAVKRVLDRPSRTYDADDPNVGRAYDDWTREGILEYYWGDHIHLGYYTDAERAAGYKRKDFKQAKRDFVDEMLRFSSAQRPKRILDVGCGVGGTSRILAAKFSEASVTGITLSPEQAARATNLAKEQGINNCTFKVVDALNMTFEEESFDLVWACESGEHMPDKEKYVKEMLRMLAPGGHIAIATWCQRDLQPGQQFTEKEKGQLQFLYDEWAHPFFISKEEYGRILEASGKAQQVHLEDWTPQTVPTWRHSNWVGVWDPWIVVFKGPIIWYKTIREIIMIERMHRAFSQGLMEYGMIRAQKPQGQSSSDRSEAGKQTPQYA</sequence>
<proteinExistence type="inferred from homology"/>
<keyword evidence="10" id="KW-1185">Reference proteome</keyword>
<evidence type="ECO:0000256" key="3">
    <source>
        <dbReference type="ARBA" id="ARBA00022603"/>
    </source>
</evidence>
<comment type="pathway">
    <text evidence="1">Alkaloid biosynthesis.</text>
</comment>
<dbReference type="Proteomes" id="UP001465755">
    <property type="component" value="Unassembled WGS sequence"/>
</dbReference>
<dbReference type="CDD" id="cd02440">
    <property type="entry name" value="AdoMet_MTases"/>
    <property type="match status" value="1"/>
</dbReference>
<evidence type="ECO:0000259" key="8">
    <source>
        <dbReference type="Pfam" id="PF13847"/>
    </source>
</evidence>
<organism evidence="9 10">
    <name type="scientific">Symbiochloris irregularis</name>
    <dbReference type="NCBI Taxonomy" id="706552"/>
    <lineage>
        <taxon>Eukaryota</taxon>
        <taxon>Viridiplantae</taxon>
        <taxon>Chlorophyta</taxon>
        <taxon>core chlorophytes</taxon>
        <taxon>Trebouxiophyceae</taxon>
        <taxon>Trebouxiales</taxon>
        <taxon>Trebouxiaceae</taxon>
        <taxon>Symbiochloris</taxon>
    </lineage>
</organism>
<dbReference type="EMBL" id="JALJOQ010000184">
    <property type="protein sequence ID" value="KAK9790958.1"/>
    <property type="molecule type" value="Genomic_DNA"/>
</dbReference>
<reference evidence="9 10" key="1">
    <citation type="journal article" date="2024" name="Nat. Commun.">
        <title>Phylogenomics reveals the evolutionary origins of lichenization in chlorophyte algae.</title>
        <authorList>
            <person name="Puginier C."/>
            <person name="Libourel C."/>
            <person name="Otte J."/>
            <person name="Skaloud P."/>
            <person name="Haon M."/>
            <person name="Grisel S."/>
            <person name="Petersen M."/>
            <person name="Berrin J.G."/>
            <person name="Delaux P.M."/>
            <person name="Dal Grande F."/>
            <person name="Keller J."/>
        </authorList>
    </citation>
    <scope>NUCLEOTIDE SEQUENCE [LARGE SCALE GENOMIC DNA]</scope>
    <source>
        <strain evidence="9 10">SAG 2036</strain>
    </source>
</reference>
<feature type="region of interest" description="SAM motif III" evidence="6">
    <location>
        <begin position="222"/>
        <end position="231"/>
    </location>
</feature>
<dbReference type="Pfam" id="PF13847">
    <property type="entry name" value="Methyltransf_31"/>
    <property type="match status" value="1"/>
</dbReference>
<accession>A0AAW1NSQ0</accession>
<keyword evidence="3 6" id="KW-0489">Methyltransferase</keyword>
<dbReference type="GO" id="GO:0032259">
    <property type="term" value="P:methylation"/>
    <property type="evidence" value="ECO:0007669"/>
    <property type="project" value="UniProtKB-UniRule"/>
</dbReference>
<gene>
    <name evidence="9" type="ORF">WJX73_001928</name>
</gene>
<keyword evidence="2" id="KW-0017">Alkaloid metabolism</keyword>
<dbReference type="GO" id="GO:0008168">
    <property type="term" value="F:methyltransferase activity"/>
    <property type="evidence" value="ECO:0007669"/>
    <property type="project" value="UniProtKB-KW"/>
</dbReference>
<keyword evidence="5 6" id="KW-0949">S-adenosyl-L-methionine</keyword>
<feature type="region of interest" description="SAM motif II" evidence="6">
    <location>
        <begin position="195"/>
        <end position="203"/>
    </location>
</feature>
<feature type="domain" description="Methyltransferase" evidence="8">
    <location>
        <begin position="130"/>
        <end position="277"/>
    </location>
</feature>
<evidence type="ECO:0000256" key="7">
    <source>
        <dbReference type="SAM" id="MobiDB-lite"/>
    </source>
</evidence>
<keyword evidence="4 6" id="KW-0808">Transferase</keyword>
<dbReference type="PANTHER" id="PTHR44068:SF11">
    <property type="entry name" value="GERANYL DIPHOSPHATE 2-C-METHYLTRANSFERASE"/>
    <property type="match status" value="1"/>
</dbReference>
<evidence type="ECO:0000256" key="4">
    <source>
        <dbReference type="ARBA" id="ARBA00022679"/>
    </source>
</evidence>
<dbReference type="GO" id="GO:0009820">
    <property type="term" value="P:alkaloid metabolic process"/>
    <property type="evidence" value="ECO:0007669"/>
    <property type="project" value="UniProtKB-KW"/>
</dbReference>
<dbReference type="Gene3D" id="3.40.50.150">
    <property type="entry name" value="Vaccinia Virus protein VP39"/>
    <property type="match status" value="1"/>
</dbReference>
<evidence type="ECO:0000313" key="10">
    <source>
        <dbReference type="Proteomes" id="UP001465755"/>
    </source>
</evidence>
<feature type="compositionally biased region" description="Polar residues" evidence="7">
    <location>
        <begin position="351"/>
        <end position="370"/>
    </location>
</feature>
<dbReference type="InterPro" id="IPR025714">
    <property type="entry name" value="Methyltranfer_dom"/>
</dbReference>
<dbReference type="PANTHER" id="PTHR44068">
    <property type="entry name" value="ZGC:194242"/>
    <property type="match status" value="1"/>
</dbReference>
<evidence type="ECO:0000256" key="5">
    <source>
        <dbReference type="ARBA" id="ARBA00022691"/>
    </source>
</evidence>
<dbReference type="InterPro" id="IPR025774">
    <property type="entry name" value="PiNMT-like"/>
</dbReference>
<dbReference type="AlphaFoldDB" id="A0AAW1NSQ0"/>
<protein>
    <recommendedName>
        <fullName evidence="8">Methyltransferase domain-containing protein</fullName>
    </recommendedName>
</protein>
<dbReference type="PROSITE" id="PS51581">
    <property type="entry name" value="SAM_GTMT"/>
    <property type="match status" value="1"/>
</dbReference>
<comment type="similarity">
    <text evidence="6">Belongs to the class I-like SAM-binding methyltransferase superfamily. gTMT family.</text>
</comment>
<name>A0AAW1NSQ0_9CHLO</name>
<evidence type="ECO:0000256" key="6">
    <source>
        <dbReference type="PROSITE-ProRule" id="PRU00914"/>
    </source>
</evidence>
<evidence type="ECO:0000313" key="9">
    <source>
        <dbReference type="EMBL" id="KAK9790958.1"/>
    </source>
</evidence>
<evidence type="ECO:0000256" key="2">
    <source>
        <dbReference type="ARBA" id="ARBA00022589"/>
    </source>
</evidence>